<evidence type="ECO:0000256" key="5">
    <source>
        <dbReference type="ARBA" id="ARBA00023136"/>
    </source>
</evidence>
<comment type="subcellular location">
    <subcellularLocation>
        <location evidence="1">Cell membrane</location>
        <topology evidence="1">Multi-pass membrane protein</topology>
    </subcellularLocation>
</comment>
<feature type="transmembrane region" description="Helical" evidence="6">
    <location>
        <begin position="113"/>
        <end position="136"/>
    </location>
</feature>
<dbReference type="InterPro" id="IPR015867">
    <property type="entry name" value="N-reg_PII/ATP_PRibTrfase_C"/>
</dbReference>
<keyword evidence="5 6" id="KW-0472">Membrane</keyword>
<evidence type="ECO:0000256" key="6">
    <source>
        <dbReference type="SAM" id="Phobius"/>
    </source>
</evidence>
<organism evidence="8 9">
    <name type="scientific">Denitrovibrio acetiphilus (strain DSM 12809 / NBRC 114555 / N2460)</name>
    <dbReference type="NCBI Taxonomy" id="522772"/>
    <lineage>
        <taxon>Bacteria</taxon>
        <taxon>Pseudomonadati</taxon>
        <taxon>Deferribacterota</taxon>
        <taxon>Deferribacteres</taxon>
        <taxon>Deferribacterales</taxon>
        <taxon>Geovibrionaceae</taxon>
        <taxon>Denitrovibrio</taxon>
    </lineage>
</organism>
<evidence type="ECO:0000256" key="2">
    <source>
        <dbReference type="ARBA" id="ARBA00022475"/>
    </source>
</evidence>
<evidence type="ECO:0000259" key="7">
    <source>
        <dbReference type="Pfam" id="PF10035"/>
    </source>
</evidence>
<dbReference type="EMBL" id="CP001968">
    <property type="protein sequence ID" value="ADD68955.1"/>
    <property type="molecule type" value="Genomic_DNA"/>
</dbReference>
<feature type="domain" description="DUF2179" evidence="7">
    <location>
        <begin position="262"/>
        <end position="316"/>
    </location>
</feature>
<dbReference type="PANTHER" id="PTHR33545">
    <property type="entry name" value="UPF0750 MEMBRANE PROTEIN YITT-RELATED"/>
    <property type="match status" value="1"/>
</dbReference>
<dbReference type="InterPro" id="IPR019264">
    <property type="entry name" value="DUF2179"/>
</dbReference>
<feature type="transmembrane region" description="Helical" evidence="6">
    <location>
        <begin position="42"/>
        <end position="63"/>
    </location>
</feature>
<evidence type="ECO:0000313" key="9">
    <source>
        <dbReference type="Proteomes" id="UP000002012"/>
    </source>
</evidence>
<keyword evidence="4 6" id="KW-1133">Transmembrane helix</keyword>
<dbReference type="InterPro" id="IPR051461">
    <property type="entry name" value="UPF0750_membrane"/>
</dbReference>
<reference evidence="8 9" key="1">
    <citation type="journal article" date="2010" name="Stand. Genomic Sci.">
        <title>Complete genome sequence of Denitrovibrio acetiphilus type strain (N2460).</title>
        <authorList>
            <person name="Kiss H."/>
            <person name="Lang E."/>
            <person name="Lapidus A."/>
            <person name="Copeland A."/>
            <person name="Nolan M."/>
            <person name="Glavina Del Rio T."/>
            <person name="Chen F."/>
            <person name="Lucas S."/>
            <person name="Tice H."/>
            <person name="Cheng J.F."/>
            <person name="Han C."/>
            <person name="Goodwin L."/>
            <person name="Pitluck S."/>
            <person name="Liolios K."/>
            <person name="Pati A."/>
            <person name="Ivanova N."/>
            <person name="Mavromatis K."/>
            <person name="Chen A."/>
            <person name="Palaniappan K."/>
            <person name="Land M."/>
            <person name="Hauser L."/>
            <person name="Chang Y.J."/>
            <person name="Jeffries C.D."/>
            <person name="Detter J.C."/>
            <person name="Brettin T."/>
            <person name="Spring S."/>
            <person name="Rohde M."/>
            <person name="Goker M."/>
            <person name="Woyke T."/>
            <person name="Bristow J."/>
            <person name="Eisen J.A."/>
            <person name="Markowitz V."/>
            <person name="Hugenholtz P."/>
            <person name="Kyrpides N.C."/>
            <person name="Klenk H.P."/>
        </authorList>
    </citation>
    <scope>NUCLEOTIDE SEQUENCE [LARGE SCALE GENOMIC DNA]</scope>
    <source>
        <strain evidence="9">DSM 12809 / NBRC 114555 / N2460</strain>
    </source>
</reference>
<evidence type="ECO:0000256" key="3">
    <source>
        <dbReference type="ARBA" id="ARBA00022692"/>
    </source>
</evidence>
<evidence type="ECO:0000256" key="4">
    <source>
        <dbReference type="ARBA" id="ARBA00022989"/>
    </source>
</evidence>
<sequence precursor="true">MLHNNMLHKILKDKNSPKEHRHRVSTKTKRLIIPKKFTISRWITQNFFIILGSAISALGYVLFQIPFDLAAGGITGLAIILHQYLPITTGMAYLLLNIPLVILGYFKLGKMKFLGSTLIAVITFYIFTDFFVIYLPGAFKQYPISQDLLLNAIYSGILFGIGMGIIYRAGGTLGGTSIPARILQQKMGYPLSQSYMFTDLSIIFIAGFIFSWEIAMLGVLALVLSGIVTDFVMEGSSQVRTAFIITKHPKVLSNTLMAELGRGVSTWMIKGGYTEADQTMVYCTVRRSQVSDLKYLVAAVDEKAFLVIGTAQQAWGGVGFNQLKHRKAD</sequence>
<dbReference type="Pfam" id="PF10035">
    <property type="entry name" value="DUF2179"/>
    <property type="match status" value="1"/>
</dbReference>
<dbReference type="InParanoid" id="D4H2G4"/>
<evidence type="ECO:0000256" key="1">
    <source>
        <dbReference type="ARBA" id="ARBA00004651"/>
    </source>
</evidence>
<dbReference type="Gene3D" id="3.30.70.120">
    <property type="match status" value="1"/>
</dbReference>
<dbReference type="PIRSF" id="PIRSF006483">
    <property type="entry name" value="Membrane_protein_YitT"/>
    <property type="match status" value="1"/>
</dbReference>
<dbReference type="GO" id="GO:0005886">
    <property type="term" value="C:plasma membrane"/>
    <property type="evidence" value="ECO:0007669"/>
    <property type="project" value="UniProtKB-SubCell"/>
</dbReference>
<dbReference type="InterPro" id="IPR003740">
    <property type="entry name" value="YitT"/>
</dbReference>
<dbReference type="AlphaFoldDB" id="D4H2G4"/>
<name>D4H2G4_DENA2</name>
<dbReference type="PaxDb" id="522772-Dacet_2193"/>
<dbReference type="OrthoDB" id="9779786at2"/>
<dbReference type="eggNOG" id="COG1284">
    <property type="taxonomic scope" value="Bacteria"/>
</dbReference>
<dbReference type="Proteomes" id="UP000002012">
    <property type="component" value="Chromosome"/>
</dbReference>
<dbReference type="Pfam" id="PF02588">
    <property type="entry name" value="YitT_membrane"/>
    <property type="match status" value="1"/>
</dbReference>
<keyword evidence="9" id="KW-1185">Reference proteome</keyword>
<accession>D4H2G4</accession>
<protein>
    <recommendedName>
        <fullName evidence="7">DUF2179 domain-containing protein</fullName>
    </recommendedName>
</protein>
<proteinExistence type="predicted"/>
<feature type="transmembrane region" description="Helical" evidence="6">
    <location>
        <begin position="83"/>
        <end position="106"/>
    </location>
</feature>
<dbReference type="CDD" id="cd16380">
    <property type="entry name" value="YitT_C"/>
    <property type="match status" value="1"/>
</dbReference>
<gene>
    <name evidence="8" type="ordered locus">Dacet_2193</name>
</gene>
<dbReference type="HOGENOM" id="CLU_063199_1_1_0"/>
<keyword evidence="2" id="KW-1003">Cell membrane</keyword>
<feature type="transmembrane region" description="Helical" evidence="6">
    <location>
        <begin position="148"/>
        <end position="167"/>
    </location>
</feature>
<dbReference type="KEGG" id="dap:Dacet_2193"/>
<keyword evidence="3 6" id="KW-0812">Transmembrane</keyword>
<dbReference type="PANTHER" id="PTHR33545:SF5">
    <property type="entry name" value="UPF0750 MEMBRANE PROTEIN YITT"/>
    <property type="match status" value="1"/>
</dbReference>
<evidence type="ECO:0000313" key="8">
    <source>
        <dbReference type="EMBL" id="ADD68955.1"/>
    </source>
</evidence>
<dbReference type="STRING" id="522772.Dacet_2193"/>